<evidence type="ECO:0000256" key="2">
    <source>
        <dbReference type="ARBA" id="ARBA00022723"/>
    </source>
</evidence>
<dbReference type="PROSITE" id="PS51891">
    <property type="entry name" value="CENP_V_GFA"/>
    <property type="match status" value="1"/>
</dbReference>
<keyword evidence="3" id="KW-0862">Zinc</keyword>
<dbReference type="SUPFAM" id="SSF51316">
    <property type="entry name" value="Mss4-like"/>
    <property type="match status" value="1"/>
</dbReference>
<dbReference type="GO" id="GO:0016846">
    <property type="term" value="F:carbon-sulfur lyase activity"/>
    <property type="evidence" value="ECO:0007669"/>
    <property type="project" value="InterPro"/>
</dbReference>
<dbReference type="EMBL" id="JAAQHG020000009">
    <property type="protein sequence ID" value="KAL1587787.1"/>
    <property type="molecule type" value="Genomic_DNA"/>
</dbReference>
<accession>A0AB34KRU7</accession>
<dbReference type="GeneID" id="96005043"/>
<dbReference type="AlphaFoldDB" id="A0AB34KRU7"/>
<evidence type="ECO:0000256" key="3">
    <source>
        <dbReference type="ARBA" id="ARBA00022833"/>
    </source>
</evidence>
<keyword evidence="2" id="KW-0479">Metal-binding</keyword>
<keyword evidence="7" id="KW-1185">Reference proteome</keyword>
<evidence type="ECO:0000259" key="5">
    <source>
        <dbReference type="PROSITE" id="PS51891"/>
    </source>
</evidence>
<evidence type="ECO:0000313" key="7">
    <source>
        <dbReference type="Proteomes" id="UP000803884"/>
    </source>
</evidence>
<dbReference type="Proteomes" id="UP000803884">
    <property type="component" value="Unassembled WGS sequence"/>
</dbReference>
<comment type="caution">
    <text evidence="6">The sequence shown here is derived from an EMBL/GenBank/DDBJ whole genome shotgun (WGS) entry which is preliminary data.</text>
</comment>
<dbReference type="PANTHER" id="PTHR33337">
    <property type="entry name" value="GFA DOMAIN-CONTAINING PROTEIN"/>
    <property type="match status" value="1"/>
</dbReference>
<protein>
    <recommendedName>
        <fullName evidence="5">CENP-V/GFA domain-containing protein</fullName>
    </recommendedName>
</protein>
<evidence type="ECO:0000313" key="6">
    <source>
        <dbReference type="EMBL" id="KAL1587787.1"/>
    </source>
</evidence>
<comment type="similarity">
    <text evidence="1">Belongs to the Gfa family.</text>
</comment>
<reference evidence="6 7" key="1">
    <citation type="journal article" date="2020" name="Microbiol. Resour. Announc.">
        <title>Draft Genome Sequence of a Cladosporium Species Isolated from the Mesophotic Ascidian Didemnum maculosum.</title>
        <authorList>
            <person name="Gioti A."/>
            <person name="Siaperas R."/>
            <person name="Nikolaivits E."/>
            <person name="Le Goff G."/>
            <person name="Ouazzani J."/>
            <person name="Kotoulas G."/>
            <person name="Topakas E."/>
        </authorList>
    </citation>
    <scope>NUCLEOTIDE SEQUENCE [LARGE SCALE GENOMIC DNA]</scope>
    <source>
        <strain evidence="6 7">TM138-S3</strain>
    </source>
</reference>
<evidence type="ECO:0000256" key="1">
    <source>
        <dbReference type="ARBA" id="ARBA00005495"/>
    </source>
</evidence>
<dbReference type="RefSeq" id="XP_069230892.1">
    <property type="nucleotide sequence ID" value="XM_069372205.1"/>
</dbReference>
<keyword evidence="4" id="KW-0456">Lyase</keyword>
<name>A0AB34KRU7_9PEZI</name>
<dbReference type="InterPro" id="IPR011057">
    <property type="entry name" value="Mss4-like_sf"/>
</dbReference>
<dbReference type="PANTHER" id="PTHR33337:SF40">
    <property type="entry name" value="CENP-V_GFA DOMAIN-CONTAINING PROTEIN-RELATED"/>
    <property type="match status" value="1"/>
</dbReference>
<dbReference type="GO" id="GO:0046872">
    <property type="term" value="F:metal ion binding"/>
    <property type="evidence" value="ECO:0007669"/>
    <property type="project" value="UniProtKB-KW"/>
</dbReference>
<evidence type="ECO:0000256" key="4">
    <source>
        <dbReference type="ARBA" id="ARBA00023239"/>
    </source>
</evidence>
<organism evidence="6 7">
    <name type="scientific">Cladosporium halotolerans</name>
    <dbReference type="NCBI Taxonomy" id="1052096"/>
    <lineage>
        <taxon>Eukaryota</taxon>
        <taxon>Fungi</taxon>
        <taxon>Dikarya</taxon>
        <taxon>Ascomycota</taxon>
        <taxon>Pezizomycotina</taxon>
        <taxon>Dothideomycetes</taxon>
        <taxon>Dothideomycetidae</taxon>
        <taxon>Cladosporiales</taxon>
        <taxon>Cladosporiaceae</taxon>
        <taxon>Cladosporium</taxon>
    </lineage>
</organism>
<dbReference type="InterPro" id="IPR006913">
    <property type="entry name" value="CENP-V/GFA"/>
</dbReference>
<sequence length="175" mass="18648">MSNPKTHFRGSCACARLTYTSASPPSATTTCFCTTCRKLSGSSSQTFTHIPASALTLYDNAQALRYEGLPRDSVGAVRILRLSEFAERAVCVDCGAGVAMRYRAREGEVGVLVGSVDGEVEGLRAEKAIFVGSKPGWVEMGDFGGRCHERFPDGVEEVIMGWRGGDGGEEVEKAG</sequence>
<proteinExistence type="inferred from homology"/>
<dbReference type="Gene3D" id="3.90.1590.10">
    <property type="entry name" value="glutathione-dependent formaldehyde- activating enzyme (gfa)"/>
    <property type="match status" value="1"/>
</dbReference>
<feature type="domain" description="CENP-V/GFA" evidence="5">
    <location>
        <begin position="8"/>
        <end position="149"/>
    </location>
</feature>
<gene>
    <name evidence="6" type="ORF">WHR41_03599</name>
</gene>
<dbReference type="Pfam" id="PF04828">
    <property type="entry name" value="GFA"/>
    <property type="match status" value="1"/>
</dbReference>